<name>A0AAV4SGG0_CAEEX</name>
<evidence type="ECO:0000313" key="1">
    <source>
        <dbReference type="EMBL" id="GIY33064.1"/>
    </source>
</evidence>
<comment type="caution">
    <text evidence="1">The sequence shown here is derived from an EMBL/GenBank/DDBJ whole genome shotgun (WGS) entry which is preliminary data.</text>
</comment>
<keyword evidence="2" id="KW-1185">Reference proteome</keyword>
<dbReference type="AlphaFoldDB" id="A0AAV4SGG0"/>
<dbReference type="Proteomes" id="UP001054945">
    <property type="component" value="Unassembled WGS sequence"/>
</dbReference>
<gene>
    <name evidence="1" type="ORF">CEXT_61201</name>
</gene>
<evidence type="ECO:0000313" key="2">
    <source>
        <dbReference type="Proteomes" id="UP001054945"/>
    </source>
</evidence>
<reference evidence="1 2" key="1">
    <citation type="submission" date="2021-06" db="EMBL/GenBank/DDBJ databases">
        <title>Caerostris extrusa draft genome.</title>
        <authorList>
            <person name="Kono N."/>
            <person name="Arakawa K."/>
        </authorList>
    </citation>
    <scope>NUCLEOTIDE SEQUENCE [LARGE SCALE GENOMIC DNA]</scope>
</reference>
<accession>A0AAV4SGG0</accession>
<sequence length="125" mass="14527">MEKNDHSFEMHCKKMTSFSTQERIYETLHVFQTFIILDQTIWQVLERGDIKYLLISVIADEDANEEGEETGPLKTKSSARDCLSWLVTLTKCVKCQTTRELSIIKYTVMVKVIYLTENNNIDLQG</sequence>
<protein>
    <submittedName>
        <fullName evidence="1">Uncharacterized protein</fullName>
    </submittedName>
</protein>
<dbReference type="EMBL" id="BPLR01009586">
    <property type="protein sequence ID" value="GIY33064.1"/>
    <property type="molecule type" value="Genomic_DNA"/>
</dbReference>
<organism evidence="1 2">
    <name type="scientific">Caerostris extrusa</name>
    <name type="common">Bark spider</name>
    <name type="synonym">Caerostris bankana</name>
    <dbReference type="NCBI Taxonomy" id="172846"/>
    <lineage>
        <taxon>Eukaryota</taxon>
        <taxon>Metazoa</taxon>
        <taxon>Ecdysozoa</taxon>
        <taxon>Arthropoda</taxon>
        <taxon>Chelicerata</taxon>
        <taxon>Arachnida</taxon>
        <taxon>Araneae</taxon>
        <taxon>Araneomorphae</taxon>
        <taxon>Entelegynae</taxon>
        <taxon>Araneoidea</taxon>
        <taxon>Araneidae</taxon>
        <taxon>Caerostris</taxon>
    </lineage>
</organism>
<proteinExistence type="predicted"/>